<reference evidence="15" key="2">
    <citation type="submission" date="2023-06" db="EMBL/GenBank/DDBJ databases">
        <authorList>
            <person name="Kobayashi Y."/>
            <person name="Kayamori A."/>
            <person name="Aoki K."/>
            <person name="Shiwa Y."/>
            <person name="Fujita N."/>
            <person name="Sugita T."/>
            <person name="Iwasaki W."/>
            <person name="Tanaka N."/>
            <person name="Takashima M."/>
        </authorList>
    </citation>
    <scope>NUCLEOTIDE SEQUENCE</scope>
    <source>
        <strain evidence="15">HIS016</strain>
    </source>
</reference>
<comment type="similarity">
    <text evidence="2 11">Belongs to the BCAP29/BCAP31 family.</text>
</comment>
<dbReference type="GO" id="GO:0070973">
    <property type="term" value="P:protein localization to endoplasmic reticulum exit site"/>
    <property type="evidence" value="ECO:0007669"/>
    <property type="project" value="UniProtKB-UniRule"/>
</dbReference>
<evidence type="ECO:0000256" key="10">
    <source>
        <dbReference type="ARBA" id="ARBA00023136"/>
    </source>
</evidence>
<sequence>MTLYYTMCFALLMAEAGLFTVIIAPMPFTMRKRFVLHTPARLTYSLMRFLSENPVVAKVQYGLKITFIFIAVLFVDALQRMVRIAQEGAKAAAGPDVTDARTEITYAARRFYAQRNLYLTGATLFLSLILSRVFYIILDFINTQDQLNALSAKMAKGSQAAGETEELRKRVRELEAQGRDFDTLKRQANQQAQEYDRLADEHIKATGAKSDKKAD</sequence>
<accession>A0AAD3TNF5</accession>
<evidence type="ECO:0000256" key="1">
    <source>
        <dbReference type="ARBA" id="ARBA00004477"/>
    </source>
</evidence>
<dbReference type="AlphaFoldDB" id="A0AAD3TNF5"/>
<comment type="caution">
    <text evidence="15">The sequence shown here is derived from an EMBL/GenBank/DDBJ whole genome shotgun (WGS) entry which is preliminary data.</text>
</comment>
<dbReference type="GO" id="GO:0006888">
    <property type="term" value="P:endoplasmic reticulum to Golgi vesicle-mediated transport"/>
    <property type="evidence" value="ECO:0007669"/>
    <property type="project" value="UniProtKB-UniRule"/>
</dbReference>
<evidence type="ECO:0000259" key="13">
    <source>
        <dbReference type="Pfam" id="PF05529"/>
    </source>
</evidence>
<evidence type="ECO:0000256" key="8">
    <source>
        <dbReference type="ARBA" id="ARBA00022989"/>
    </source>
</evidence>
<feature type="domain" description="BAP29/BAP31 transmembrane" evidence="13">
    <location>
        <begin position="1"/>
        <end position="149"/>
    </location>
</feature>
<evidence type="ECO:0000256" key="3">
    <source>
        <dbReference type="ARBA" id="ARBA00022448"/>
    </source>
</evidence>
<dbReference type="Gene3D" id="1.20.5.110">
    <property type="match status" value="1"/>
</dbReference>
<dbReference type="EMBL" id="BTCM01000001">
    <property type="protein sequence ID" value="GMK53763.1"/>
    <property type="molecule type" value="Genomic_DNA"/>
</dbReference>
<dbReference type="InterPro" id="IPR008417">
    <property type="entry name" value="BAP29/BAP31"/>
</dbReference>
<feature type="transmembrane region" description="Helical" evidence="11">
    <location>
        <begin position="117"/>
        <end position="138"/>
    </location>
</feature>
<evidence type="ECO:0000256" key="7">
    <source>
        <dbReference type="ARBA" id="ARBA00022927"/>
    </source>
</evidence>
<keyword evidence="16" id="KW-1185">Reference proteome</keyword>
<dbReference type="PANTHER" id="PTHR12701">
    <property type="entry name" value="BCR-ASSOCIATED PROTEIN, BAP"/>
    <property type="match status" value="1"/>
</dbReference>
<dbReference type="InterPro" id="IPR041672">
    <property type="entry name" value="Bap31/Bap29_C"/>
</dbReference>
<evidence type="ECO:0000313" key="15">
    <source>
        <dbReference type="EMBL" id="GMK53763.1"/>
    </source>
</evidence>
<organism evidence="15 16">
    <name type="scientific">Cutaneotrichosporon spelunceum</name>
    <dbReference type="NCBI Taxonomy" id="1672016"/>
    <lineage>
        <taxon>Eukaryota</taxon>
        <taxon>Fungi</taxon>
        <taxon>Dikarya</taxon>
        <taxon>Basidiomycota</taxon>
        <taxon>Agaricomycotina</taxon>
        <taxon>Tremellomycetes</taxon>
        <taxon>Trichosporonales</taxon>
        <taxon>Trichosporonaceae</taxon>
        <taxon>Cutaneotrichosporon</taxon>
    </lineage>
</organism>
<evidence type="ECO:0000256" key="2">
    <source>
        <dbReference type="ARBA" id="ARBA00007956"/>
    </source>
</evidence>
<protein>
    <recommendedName>
        <fullName evidence="11">Endoplasmic reticulum transmembrane protein</fullName>
    </recommendedName>
</protein>
<dbReference type="Pfam" id="PF18035">
    <property type="entry name" value="Bap31_Bap29_C"/>
    <property type="match status" value="1"/>
</dbReference>
<feature type="transmembrane region" description="Helical" evidence="11">
    <location>
        <begin position="59"/>
        <end position="78"/>
    </location>
</feature>
<evidence type="ECO:0000256" key="9">
    <source>
        <dbReference type="ARBA" id="ARBA00023054"/>
    </source>
</evidence>
<dbReference type="GO" id="GO:0005789">
    <property type="term" value="C:endoplasmic reticulum membrane"/>
    <property type="evidence" value="ECO:0007669"/>
    <property type="project" value="UniProtKB-SubCell"/>
</dbReference>
<proteinExistence type="inferred from homology"/>
<feature type="compositionally biased region" description="Basic and acidic residues" evidence="12">
    <location>
        <begin position="194"/>
        <end position="215"/>
    </location>
</feature>
<dbReference type="Pfam" id="PF05529">
    <property type="entry name" value="Bap31"/>
    <property type="match status" value="1"/>
</dbReference>
<evidence type="ECO:0000313" key="16">
    <source>
        <dbReference type="Proteomes" id="UP001222932"/>
    </source>
</evidence>
<keyword evidence="4 11" id="KW-0812">Transmembrane</keyword>
<reference evidence="15" key="1">
    <citation type="journal article" date="2023" name="BMC Genomics">
        <title>Chromosome-level genome assemblies of Cutaneotrichosporon spp. (Trichosporonales, Basidiomycota) reveal imbalanced evolution between nucleotide sequences and chromosome synteny.</title>
        <authorList>
            <person name="Kobayashi Y."/>
            <person name="Kayamori A."/>
            <person name="Aoki K."/>
            <person name="Shiwa Y."/>
            <person name="Matsutani M."/>
            <person name="Fujita N."/>
            <person name="Sugita T."/>
            <person name="Iwasaki W."/>
            <person name="Tanaka N."/>
            <person name="Takashima M."/>
        </authorList>
    </citation>
    <scope>NUCLEOTIDE SEQUENCE</scope>
    <source>
        <strain evidence="15">HIS016</strain>
    </source>
</reference>
<comment type="function">
    <text evidence="11">May play a role in anterograde transport of membrane proteins from the endoplasmic reticulum to the Golgi.</text>
</comment>
<keyword evidence="3 11" id="KW-0813">Transport</keyword>
<evidence type="ECO:0000256" key="5">
    <source>
        <dbReference type="ARBA" id="ARBA00022824"/>
    </source>
</evidence>
<dbReference type="GO" id="GO:0006886">
    <property type="term" value="P:intracellular protein transport"/>
    <property type="evidence" value="ECO:0007669"/>
    <property type="project" value="UniProtKB-UniRule"/>
</dbReference>
<keyword evidence="8 11" id="KW-1133">Transmembrane helix</keyword>
<evidence type="ECO:0000259" key="14">
    <source>
        <dbReference type="Pfam" id="PF18035"/>
    </source>
</evidence>
<feature type="transmembrane region" description="Helical" evidence="11">
    <location>
        <begin position="7"/>
        <end position="28"/>
    </location>
</feature>
<keyword evidence="10 11" id="KW-0472">Membrane</keyword>
<name>A0AAD3TNF5_9TREE</name>
<comment type="subcellular location">
    <subcellularLocation>
        <location evidence="1 11">Endoplasmic reticulum membrane</location>
        <topology evidence="1 11">Multi-pass membrane protein</topology>
    </subcellularLocation>
</comment>
<dbReference type="Proteomes" id="UP001222932">
    <property type="component" value="Unassembled WGS sequence"/>
</dbReference>
<evidence type="ECO:0000256" key="4">
    <source>
        <dbReference type="ARBA" id="ARBA00022692"/>
    </source>
</evidence>
<keyword evidence="9" id="KW-0175">Coiled coil</keyword>
<dbReference type="PANTHER" id="PTHR12701:SF20">
    <property type="entry name" value="ENDOPLASMIC RETICULUM TRANSMEMBRANE PROTEIN"/>
    <property type="match status" value="1"/>
</dbReference>
<dbReference type="InterPro" id="IPR040463">
    <property type="entry name" value="BAP29/BAP31_N"/>
</dbReference>
<feature type="region of interest" description="Disordered" evidence="12">
    <location>
        <begin position="182"/>
        <end position="215"/>
    </location>
</feature>
<feature type="domain" description="Bap31/Bap29 cytoplasmic coiled-coil" evidence="14">
    <location>
        <begin position="163"/>
        <end position="214"/>
    </location>
</feature>
<keyword evidence="6 11" id="KW-0931">ER-Golgi transport</keyword>
<gene>
    <name evidence="15" type="primary">YET3</name>
    <name evidence="15" type="ORF">CspeluHIS016_0103490</name>
</gene>
<evidence type="ECO:0000256" key="12">
    <source>
        <dbReference type="SAM" id="MobiDB-lite"/>
    </source>
</evidence>
<evidence type="ECO:0000256" key="11">
    <source>
        <dbReference type="RuleBase" id="RU367026"/>
    </source>
</evidence>
<keyword evidence="7 11" id="KW-0653">Protein transport</keyword>
<keyword evidence="5 11" id="KW-0256">Endoplasmic reticulum</keyword>
<evidence type="ECO:0000256" key="6">
    <source>
        <dbReference type="ARBA" id="ARBA00022892"/>
    </source>
</evidence>